<dbReference type="InterPro" id="IPR051312">
    <property type="entry name" value="Diverse_Substr_Oxidored"/>
</dbReference>
<dbReference type="SMART" id="SM01092">
    <property type="entry name" value="CO_deh_flav_C"/>
    <property type="match status" value="1"/>
</dbReference>
<sequence length="280" mass="29371">MTAYHRPTRLEDALAIRAGADVAVLAGGTDIFPARTARAAWGDPTHKDVLDISALPGLREISETDEGWRIGCLVTWSTLIGAALPPLFDGLKAAAREVGGRQVQNRATLVGNMVTASPAGDGIPILLALDASVEIISRRGARRVAVAEFLTGYRTTALAADELVLALHVPRLHGGQGGFRKLGARHYLVISIAMTAGVIATDSAGRITSARIALGACSAVAQRLPALEAALIGVARAQATQVVQPHHLQSISPIDDIRASAAYRRDAALVLLRDLLEARA</sequence>
<evidence type="ECO:0000256" key="1">
    <source>
        <dbReference type="ARBA" id="ARBA00022630"/>
    </source>
</evidence>
<gene>
    <name evidence="5" type="ORF">ACFOD3_16075</name>
</gene>
<dbReference type="Pfam" id="PF00941">
    <property type="entry name" value="FAD_binding_5"/>
    <property type="match status" value="1"/>
</dbReference>
<evidence type="ECO:0000259" key="4">
    <source>
        <dbReference type="PROSITE" id="PS51387"/>
    </source>
</evidence>
<dbReference type="PROSITE" id="PS51387">
    <property type="entry name" value="FAD_PCMH"/>
    <property type="match status" value="1"/>
</dbReference>
<dbReference type="EMBL" id="JBHRSB010000004">
    <property type="protein sequence ID" value="MFC3001425.1"/>
    <property type="molecule type" value="Genomic_DNA"/>
</dbReference>
<dbReference type="InterPro" id="IPR016166">
    <property type="entry name" value="FAD-bd_PCMH"/>
</dbReference>
<keyword evidence="3" id="KW-0560">Oxidoreductase</keyword>
<keyword evidence="1" id="KW-0285">Flavoprotein</keyword>
<protein>
    <submittedName>
        <fullName evidence="5">FAD binding domain-containing protein</fullName>
    </submittedName>
</protein>
<feature type="domain" description="FAD-binding PCMH-type" evidence="4">
    <location>
        <begin position="1"/>
        <end position="174"/>
    </location>
</feature>
<dbReference type="PANTHER" id="PTHR42659:SF2">
    <property type="entry name" value="XANTHINE DEHYDROGENASE SUBUNIT C-RELATED"/>
    <property type="match status" value="1"/>
</dbReference>
<keyword evidence="6" id="KW-1185">Reference proteome</keyword>
<proteinExistence type="predicted"/>
<dbReference type="InterPro" id="IPR002346">
    <property type="entry name" value="Mopterin_DH_FAD-bd"/>
</dbReference>
<dbReference type="PANTHER" id="PTHR42659">
    <property type="entry name" value="XANTHINE DEHYDROGENASE SUBUNIT C-RELATED"/>
    <property type="match status" value="1"/>
</dbReference>
<name>A0ABV7BZJ5_9PROT</name>
<evidence type="ECO:0000313" key="5">
    <source>
        <dbReference type="EMBL" id="MFC3001425.1"/>
    </source>
</evidence>
<evidence type="ECO:0000256" key="3">
    <source>
        <dbReference type="ARBA" id="ARBA00023002"/>
    </source>
</evidence>
<comment type="caution">
    <text evidence="5">The sequence shown here is derived from an EMBL/GenBank/DDBJ whole genome shotgun (WGS) entry which is preliminary data.</text>
</comment>
<keyword evidence="2" id="KW-0274">FAD</keyword>
<accession>A0ABV7BZJ5</accession>
<dbReference type="Proteomes" id="UP001595420">
    <property type="component" value="Unassembled WGS sequence"/>
</dbReference>
<evidence type="ECO:0000313" key="6">
    <source>
        <dbReference type="Proteomes" id="UP001595420"/>
    </source>
</evidence>
<dbReference type="RefSeq" id="WP_216837486.1">
    <property type="nucleotide sequence ID" value="NZ_JAFNJS010000004.1"/>
</dbReference>
<dbReference type="InterPro" id="IPR005107">
    <property type="entry name" value="CO_DH_flav_C"/>
</dbReference>
<reference evidence="6" key="1">
    <citation type="journal article" date="2019" name="Int. J. Syst. Evol. Microbiol.">
        <title>The Global Catalogue of Microorganisms (GCM) 10K type strain sequencing project: providing services to taxonomists for standard genome sequencing and annotation.</title>
        <authorList>
            <consortium name="The Broad Institute Genomics Platform"/>
            <consortium name="The Broad Institute Genome Sequencing Center for Infectious Disease"/>
            <person name="Wu L."/>
            <person name="Ma J."/>
        </authorList>
    </citation>
    <scope>NUCLEOTIDE SEQUENCE [LARGE SCALE GENOMIC DNA]</scope>
    <source>
        <strain evidence="6">CGMCC 1.16855</strain>
    </source>
</reference>
<organism evidence="5 6">
    <name type="scientific">Falsiroseomonas tokyonensis</name>
    <dbReference type="NCBI Taxonomy" id="430521"/>
    <lineage>
        <taxon>Bacteria</taxon>
        <taxon>Pseudomonadati</taxon>
        <taxon>Pseudomonadota</taxon>
        <taxon>Alphaproteobacteria</taxon>
        <taxon>Acetobacterales</taxon>
        <taxon>Roseomonadaceae</taxon>
        <taxon>Falsiroseomonas</taxon>
    </lineage>
</organism>
<evidence type="ECO:0000256" key="2">
    <source>
        <dbReference type="ARBA" id="ARBA00022827"/>
    </source>
</evidence>
<dbReference type="Pfam" id="PF03450">
    <property type="entry name" value="CO_deh_flav_C"/>
    <property type="match status" value="1"/>
</dbReference>